<evidence type="ECO:0000256" key="7">
    <source>
        <dbReference type="ARBA" id="ARBA00022660"/>
    </source>
</evidence>
<keyword evidence="14 17" id="KW-0472">Membrane</keyword>
<keyword evidence="6" id="KW-0813">Transport</keyword>
<evidence type="ECO:0000256" key="15">
    <source>
        <dbReference type="ARBA" id="ARBA00032395"/>
    </source>
</evidence>
<evidence type="ECO:0000256" key="6">
    <source>
        <dbReference type="ARBA" id="ARBA00022448"/>
    </source>
</evidence>
<comment type="subunit">
    <text evidence="4">Complex I is composed of 45 different subunits.</text>
</comment>
<keyword evidence="8 17" id="KW-0812">Transmembrane</keyword>
<keyword evidence="13" id="KW-0496">Mitochondrion</keyword>
<evidence type="ECO:0000256" key="5">
    <source>
        <dbReference type="ARBA" id="ARBA00015175"/>
    </source>
</evidence>
<accession>A0A4Y7NR55</accession>
<evidence type="ECO:0000256" key="2">
    <source>
        <dbReference type="ARBA" id="ARBA00004434"/>
    </source>
</evidence>
<evidence type="ECO:0000256" key="1">
    <source>
        <dbReference type="ARBA" id="ARBA00003195"/>
    </source>
</evidence>
<protein>
    <recommendedName>
        <fullName evidence="5">NADH dehydrogenase [ubiquinone] 1 beta subcomplex subunit 5, mitochondrial</fullName>
    </recommendedName>
    <alternativeName>
        <fullName evidence="16">Complex I-SGDH</fullName>
    </alternativeName>
    <alternativeName>
        <fullName evidence="15">NADH-ubiquinone oxidoreductase SGDH subunit</fullName>
    </alternativeName>
</protein>
<dbReference type="Pfam" id="PF09781">
    <property type="entry name" value="NDUF_B5"/>
    <property type="match status" value="1"/>
</dbReference>
<dbReference type="AlphaFoldDB" id="A0A4Y7NR55"/>
<comment type="function">
    <text evidence="1">Accessory subunit of the mitochondrial membrane respiratory chain NADH dehydrogenase (Complex I), that is believed not to be involved in catalysis. Complex I functions in the transfer of electrons from NADH to the respiratory chain. The immediate electron acceptor for the enzyme is believed to be ubiquinone.</text>
</comment>
<evidence type="ECO:0000256" key="9">
    <source>
        <dbReference type="ARBA" id="ARBA00022792"/>
    </source>
</evidence>
<evidence type="ECO:0000256" key="12">
    <source>
        <dbReference type="ARBA" id="ARBA00022989"/>
    </source>
</evidence>
<feature type="transmembrane region" description="Helical" evidence="17">
    <location>
        <begin position="68"/>
        <end position="90"/>
    </location>
</feature>
<evidence type="ECO:0000256" key="13">
    <source>
        <dbReference type="ARBA" id="ARBA00023128"/>
    </source>
</evidence>
<organism evidence="18">
    <name type="scientific">Simocephalus serrulatus</name>
    <dbReference type="NCBI Taxonomy" id="117539"/>
    <lineage>
        <taxon>Eukaryota</taxon>
        <taxon>Metazoa</taxon>
        <taxon>Ecdysozoa</taxon>
        <taxon>Arthropoda</taxon>
        <taxon>Crustacea</taxon>
        <taxon>Branchiopoda</taxon>
        <taxon>Diplostraca</taxon>
        <taxon>Cladocera</taxon>
        <taxon>Anomopoda</taxon>
        <taxon>Daphniidae</taxon>
        <taxon>Simocephalus</taxon>
    </lineage>
</organism>
<evidence type="ECO:0000256" key="8">
    <source>
        <dbReference type="ARBA" id="ARBA00022692"/>
    </source>
</evidence>
<evidence type="ECO:0000256" key="10">
    <source>
        <dbReference type="ARBA" id="ARBA00022946"/>
    </source>
</evidence>
<proteinExistence type="evidence at transcript level"/>
<keyword evidence="7" id="KW-0679">Respiratory chain</keyword>
<evidence type="ECO:0000313" key="18">
    <source>
        <dbReference type="EMBL" id="SVE94555.1"/>
    </source>
</evidence>
<dbReference type="EMBL" id="LR024936">
    <property type="protein sequence ID" value="SVE94555.1"/>
    <property type="molecule type" value="mRNA"/>
</dbReference>
<evidence type="ECO:0000256" key="4">
    <source>
        <dbReference type="ARBA" id="ARBA00011533"/>
    </source>
</evidence>
<comment type="similarity">
    <text evidence="3">Belongs to the complex I NDUFB5 subunit family.</text>
</comment>
<keyword evidence="11" id="KW-0249">Electron transport</keyword>
<keyword evidence="10" id="KW-0809">Transit peptide</keyword>
<dbReference type="InterPro" id="IPR019173">
    <property type="entry name" value="NADH_UbQ_OxRdtase_B5_su"/>
</dbReference>
<keyword evidence="12 17" id="KW-1133">Transmembrane helix</keyword>
<evidence type="ECO:0000256" key="3">
    <source>
        <dbReference type="ARBA" id="ARBA00007152"/>
    </source>
</evidence>
<gene>
    <name evidence="18" type="primary">EOG090X0FIE</name>
</gene>
<dbReference type="PANTHER" id="PTHR13178">
    <property type="entry name" value="NADH-UBIQUINONE OXIDOREDUCTASE SGDH SUBUNIT"/>
    <property type="match status" value="1"/>
</dbReference>
<evidence type="ECO:0000256" key="16">
    <source>
        <dbReference type="ARBA" id="ARBA00032550"/>
    </source>
</evidence>
<name>A0A4Y7NR55_9CRUS</name>
<dbReference type="PANTHER" id="PTHR13178:SF0">
    <property type="entry name" value="NADH DEHYDROGENASE [UBIQUINONE] 1 BETA SUBCOMPLEX SUBUNIT 5, MITOCHONDRIAL"/>
    <property type="match status" value="1"/>
</dbReference>
<sequence length="194" mass="22829">MAVLSTFLRSLGKRAILPKNGSSATNTTTSLLRPQNSDALQALRQMSEHRTMQIKPSRWQWNRFKDMLHFYTFLGVIPSTLIILYTNIFIGPAKLAEIPENYVPEAHEYYSHPITRWLAKHVHKSYQQEYESMCQHIYEEEYRMKLRKAEHNVKQKMLANQDTQAYYYQPVTSRYERFVRESSEATVSENTGTN</sequence>
<dbReference type="GO" id="GO:0005743">
    <property type="term" value="C:mitochondrial inner membrane"/>
    <property type="evidence" value="ECO:0007669"/>
    <property type="project" value="UniProtKB-SubCell"/>
</dbReference>
<reference evidence="18" key="1">
    <citation type="submission" date="2018-08" db="EMBL/GenBank/DDBJ databases">
        <authorList>
            <person name="Cornetti L."/>
        </authorList>
    </citation>
    <scope>NUCLEOTIDE SEQUENCE</scope>
    <source>
        <strain evidence="18">OM-SAIQ-clone2</strain>
    </source>
</reference>
<evidence type="ECO:0000256" key="11">
    <source>
        <dbReference type="ARBA" id="ARBA00022982"/>
    </source>
</evidence>
<evidence type="ECO:0000256" key="17">
    <source>
        <dbReference type="SAM" id="Phobius"/>
    </source>
</evidence>
<evidence type="ECO:0000256" key="14">
    <source>
        <dbReference type="ARBA" id="ARBA00023136"/>
    </source>
</evidence>
<keyword evidence="9" id="KW-0999">Mitochondrion inner membrane</keyword>
<comment type="subcellular location">
    <subcellularLocation>
        <location evidence="2">Mitochondrion inner membrane</location>
        <topology evidence="2">Single-pass membrane protein</topology>
    </subcellularLocation>
</comment>